<dbReference type="OrthoDB" id="3233403at2759"/>
<evidence type="ECO:0000313" key="2">
    <source>
        <dbReference type="Proteomes" id="UP000765509"/>
    </source>
</evidence>
<feature type="non-terminal residue" evidence="1">
    <location>
        <position position="1"/>
    </location>
</feature>
<accession>A0A9Q3IEH4</accession>
<reference evidence="1" key="1">
    <citation type="submission" date="2021-03" db="EMBL/GenBank/DDBJ databases">
        <title>Draft genome sequence of rust myrtle Austropuccinia psidii MF-1, a brazilian biotype.</title>
        <authorList>
            <person name="Quecine M.C."/>
            <person name="Pachon D.M.R."/>
            <person name="Bonatelli M.L."/>
            <person name="Correr F.H."/>
            <person name="Franceschini L.M."/>
            <person name="Leite T.F."/>
            <person name="Margarido G.R.A."/>
            <person name="Almeida C.A."/>
            <person name="Ferrarezi J.A."/>
            <person name="Labate C.A."/>
        </authorList>
    </citation>
    <scope>NUCLEOTIDE SEQUENCE</scope>
    <source>
        <strain evidence="1">MF-1</strain>
    </source>
</reference>
<keyword evidence="2" id="KW-1185">Reference proteome</keyword>
<comment type="caution">
    <text evidence="1">The sequence shown here is derived from an EMBL/GenBank/DDBJ whole genome shotgun (WGS) entry which is preliminary data.</text>
</comment>
<name>A0A9Q3IEH4_9BASI</name>
<dbReference type="AlphaFoldDB" id="A0A9Q3IEH4"/>
<gene>
    <name evidence="1" type="ORF">O181_078268</name>
</gene>
<protein>
    <recommendedName>
        <fullName evidence="3">DDE Tnp4 domain-containing protein</fullName>
    </recommendedName>
</protein>
<organism evidence="1 2">
    <name type="scientific">Austropuccinia psidii MF-1</name>
    <dbReference type="NCBI Taxonomy" id="1389203"/>
    <lineage>
        <taxon>Eukaryota</taxon>
        <taxon>Fungi</taxon>
        <taxon>Dikarya</taxon>
        <taxon>Basidiomycota</taxon>
        <taxon>Pucciniomycotina</taxon>
        <taxon>Pucciniomycetes</taxon>
        <taxon>Pucciniales</taxon>
        <taxon>Sphaerophragmiaceae</taxon>
        <taxon>Austropuccinia</taxon>
    </lineage>
</organism>
<dbReference type="EMBL" id="AVOT02043127">
    <property type="protein sequence ID" value="MBW0538553.1"/>
    <property type="molecule type" value="Genomic_DNA"/>
</dbReference>
<evidence type="ECO:0000313" key="1">
    <source>
        <dbReference type="EMBL" id="MBW0538553.1"/>
    </source>
</evidence>
<sequence length="212" mass="23996">MQILVTQDVPSIGMMISNNKPMLAMMVEWMISQEDSLNQFLRRVTSSRYLSLRDVYTTHEDFSLACLLDMSEREFKESVWMSQHSFFQIYDMIKTSHLFQKISYCPQPDLCHQSALTLEPLGSNGNGESIGRLASTYQISRGVVVNVSRRVIGALFELGCQFLQWTNQAIQEEILSDMASEGFLGCVGFLDGTTIPLFQRPGIDGEMLQALE</sequence>
<evidence type="ECO:0008006" key="3">
    <source>
        <dbReference type="Google" id="ProtNLM"/>
    </source>
</evidence>
<proteinExistence type="predicted"/>
<dbReference type="Proteomes" id="UP000765509">
    <property type="component" value="Unassembled WGS sequence"/>
</dbReference>